<evidence type="ECO:0000313" key="2">
    <source>
        <dbReference type="Proteomes" id="UP001165060"/>
    </source>
</evidence>
<proteinExistence type="predicted"/>
<gene>
    <name evidence="1" type="ORF">TeGR_g14806</name>
</gene>
<reference evidence="1 2" key="1">
    <citation type="journal article" date="2023" name="Commun. Biol.">
        <title>Genome analysis of Parmales, the sister group of diatoms, reveals the evolutionary specialization of diatoms from phago-mixotrophs to photoautotrophs.</title>
        <authorList>
            <person name="Ban H."/>
            <person name="Sato S."/>
            <person name="Yoshikawa S."/>
            <person name="Yamada K."/>
            <person name="Nakamura Y."/>
            <person name="Ichinomiya M."/>
            <person name="Sato N."/>
            <person name="Blanc-Mathieu R."/>
            <person name="Endo H."/>
            <person name="Kuwata A."/>
            <person name="Ogata H."/>
        </authorList>
    </citation>
    <scope>NUCLEOTIDE SEQUENCE [LARGE SCALE GENOMIC DNA]</scope>
</reference>
<keyword evidence="2" id="KW-1185">Reference proteome</keyword>
<sequence>MSALIIHGPVDCFQRLVEMVRPTGLNLLDTCDRNGAVPLAVCLAAFPAEDSPMLEYLMGEAKSALPTNLRESDAF</sequence>
<accession>A0ABQ6MTE8</accession>
<dbReference type="EMBL" id="BRYB01004493">
    <property type="protein sequence ID" value="GMI32060.1"/>
    <property type="molecule type" value="Genomic_DNA"/>
</dbReference>
<dbReference type="Proteomes" id="UP001165060">
    <property type="component" value="Unassembled WGS sequence"/>
</dbReference>
<protein>
    <submittedName>
        <fullName evidence="1">Uncharacterized protein</fullName>
    </submittedName>
</protein>
<organism evidence="1 2">
    <name type="scientific">Tetraparma gracilis</name>
    <dbReference type="NCBI Taxonomy" id="2962635"/>
    <lineage>
        <taxon>Eukaryota</taxon>
        <taxon>Sar</taxon>
        <taxon>Stramenopiles</taxon>
        <taxon>Ochrophyta</taxon>
        <taxon>Bolidophyceae</taxon>
        <taxon>Parmales</taxon>
        <taxon>Triparmaceae</taxon>
        <taxon>Tetraparma</taxon>
    </lineage>
</organism>
<name>A0ABQ6MTE8_9STRA</name>
<comment type="caution">
    <text evidence="1">The sequence shown here is derived from an EMBL/GenBank/DDBJ whole genome shotgun (WGS) entry which is preliminary data.</text>
</comment>
<evidence type="ECO:0000313" key="1">
    <source>
        <dbReference type="EMBL" id="GMI32060.1"/>
    </source>
</evidence>